<keyword evidence="3" id="KW-1185">Reference proteome</keyword>
<dbReference type="PATRIC" id="fig|1379870.5.peg.4894"/>
<dbReference type="RefSeq" id="WP_046576969.1">
    <property type="nucleotide sequence ID" value="NZ_CP010429.1"/>
</dbReference>
<name>A0A0E3ZZC0_9BACT</name>
<evidence type="ECO:0008006" key="4">
    <source>
        <dbReference type="Google" id="ProtNLM"/>
    </source>
</evidence>
<feature type="signal peptide" evidence="1">
    <location>
        <begin position="1"/>
        <end position="24"/>
    </location>
</feature>
<sequence length="132" mass="14155">MKTLVKTFVVALSLGVLSSVASFAEGKPGSRPATVAAYKAGIYTSVDGKLNIGLDKEKGGPVDVMLKGTDGKIYYSQHLGKNEKIYRSRLNMSELPDGVYVVEITNGVETTKHQVTLSTKQPEAPTRLVAIN</sequence>
<evidence type="ECO:0000313" key="2">
    <source>
        <dbReference type="EMBL" id="AKD57265.1"/>
    </source>
</evidence>
<dbReference type="Proteomes" id="UP000033054">
    <property type="component" value="Chromosome"/>
</dbReference>
<accession>A0A0E3ZZC0</accession>
<protein>
    <recommendedName>
        <fullName evidence="4">Secretion system C-terminal sorting domain-containing protein</fullName>
    </recommendedName>
</protein>
<gene>
    <name evidence="2" type="ORF">SD10_22590</name>
</gene>
<organism evidence="2 3">
    <name type="scientific">Spirosoma radiotolerans</name>
    <dbReference type="NCBI Taxonomy" id="1379870"/>
    <lineage>
        <taxon>Bacteria</taxon>
        <taxon>Pseudomonadati</taxon>
        <taxon>Bacteroidota</taxon>
        <taxon>Cytophagia</taxon>
        <taxon>Cytophagales</taxon>
        <taxon>Cytophagaceae</taxon>
        <taxon>Spirosoma</taxon>
    </lineage>
</organism>
<dbReference type="KEGG" id="srd:SD10_22590"/>
<dbReference type="AlphaFoldDB" id="A0A0E3ZZC0"/>
<feature type="chain" id="PRO_5002417495" description="Secretion system C-terminal sorting domain-containing protein" evidence="1">
    <location>
        <begin position="25"/>
        <end position="132"/>
    </location>
</feature>
<reference evidence="2 3" key="1">
    <citation type="journal article" date="2014" name="Curr. Microbiol.">
        <title>Spirosoma radiotolerans sp. nov., a gamma-radiation-resistant bacterium isolated from gamma ray-irradiated soil.</title>
        <authorList>
            <person name="Lee J.J."/>
            <person name="Srinivasan S."/>
            <person name="Lim S."/>
            <person name="Joe M."/>
            <person name="Im S."/>
            <person name="Bae S.I."/>
            <person name="Park K.R."/>
            <person name="Han J.H."/>
            <person name="Park S.H."/>
            <person name="Joo B.M."/>
            <person name="Park S.J."/>
            <person name="Kim M.K."/>
        </authorList>
    </citation>
    <scope>NUCLEOTIDE SEQUENCE [LARGE SCALE GENOMIC DNA]</scope>
    <source>
        <strain evidence="2 3">DG5A</strain>
    </source>
</reference>
<dbReference type="EMBL" id="CP010429">
    <property type="protein sequence ID" value="AKD57265.1"/>
    <property type="molecule type" value="Genomic_DNA"/>
</dbReference>
<dbReference type="HOGENOM" id="CLU_153762_0_0_10"/>
<keyword evidence="1" id="KW-0732">Signal</keyword>
<proteinExistence type="predicted"/>
<evidence type="ECO:0000256" key="1">
    <source>
        <dbReference type="SAM" id="SignalP"/>
    </source>
</evidence>
<dbReference type="OrthoDB" id="961604at2"/>
<evidence type="ECO:0000313" key="3">
    <source>
        <dbReference type="Proteomes" id="UP000033054"/>
    </source>
</evidence>